<dbReference type="EMBL" id="MGEH01000035">
    <property type="protein sequence ID" value="OGL78258.1"/>
    <property type="molecule type" value="Genomic_DNA"/>
</dbReference>
<protein>
    <submittedName>
        <fullName evidence="1">Uncharacterized protein</fullName>
    </submittedName>
</protein>
<sequence length="211" mass="24141">MEFRERLSRAGLTQELIREVNLDKGADLALAMVRALTGRLAERRVARNEIRSSPSASGEVLPADHYRVQVTYAPLPPFAELNGTLFGWASDLFKSHFTWEDHETCKGIDTTPGKRDFSVKHFGRVMKSQDVIIWAVENGYRVATESEARDFAAAHPDLQRNHWVVALGSFVDSAGDRYVAVLYYRDGERRFGTIWFGRTWFEDNRFLLVRT</sequence>
<name>A0A1F7UKM9_9BACT</name>
<accession>A0A1F7UKM9</accession>
<dbReference type="STRING" id="1802399.A3E39_03770"/>
<organism evidence="1 2">
    <name type="scientific">Candidatus Uhrbacteria bacterium RIFCSPHIGHO2_12_FULL_60_25</name>
    <dbReference type="NCBI Taxonomy" id="1802399"/>
    <lineage>
        <taxon>Bacteria</taxon>
        <taxon>Candidatus Uhriibacteriota</taxon>
    </lineage>
</organism>
<dbReference type="Proteomes" id="UP000176603">
    <property type="component" value="Unassembled WGS sequence"/>
</dbReference>
<proteinExistence type="predicted"/>
<comment type="caution">
    <text evidence="1">The sequence shown here is derived from an EMBL/GenBank/DDBJ whole genome shotgun (WGS) entry which is preliminary data.</text>
</comment>
<gene>
    <name evidence="1" type="ORF">A3E39_03770</name>
</gene>
<reference evidence="1 2" key="1">
    <citation type="journal article" date="2016" name="Nat. Commun.">
        <title>Thousands of microbial genomes shed light on interconnected biogeochemical processes in an aquifer system.</title>
        <authorList>
            <person name="Anantharaman K."/>
            <person name="Brown C.T."/>
            <person name="Hug L.A."/>
            <person name="Sharon I."/>
            <person name="Castelle C.J."/>
            <person name="Probst A.J."/>
            <person name="Thomas B.C."/>
            <person name="Singh A."/>
            <person name="Wilkins M.J."/>
            <person name="Karaoz U."/>
            <person name="Brodie E.L."/>
            <person name="Williams K.H."/>
            <person name="Hubbard S.S."/>
            <person name="Banfield J.F."/>
        </authorList>
    </citation>
    <scope>NUCLEOTIDE SEQUENCE [LARGE SCALE GENOMIC DNA]</scope>
</reference>
<dbReference type="AlphaFoldDB" id="A0A1F7UKM9"/>
<evidence type="ECO:0000313" key="2">
    <source>
        <dbReference type="Proteomes" id="UP000176603"/>
    </source>
</evidence>
<evidence type="ECO:0000313" key="1">
    <source>
        <dbReference type="EMBL" id="OGL78258.1"/>
    </source>
</evidence>